<evidence type="ECO:0000313" key="2">
    <source>
        <dbReference type="EMBL" id="MCI2283417.1"/>
    </source>
</evidence>
<keyword evidence="1" id="KW-1133">Transmembrane helix</keyword>
<sequence length="211" mass="23841">MVEEEAATSKLSNVITRALGAHEEVFFDHVIFPYSDEDTFLLCSDGLTNEVPDKKISELVVPKGCSQDDIERLLTETLDHGAKDNVSIILVSNSKRRPHNAHESKLVASYSQKLNELSAALFNRDIGLDHYYYKMAEIIDHSISSHNSFIGQETQEIPSIKIDDEERESTTAEFPKITKSESVRSQLDTRYHFLLTIIVTLLLVLIYLVVS</sequence>
<keyword evidence="1" id="KW-0812">Transmembrane</keyword>
<keyword evidence="1" id="KW-0472">Membrane</keyword>
<reference evidence="2" key="1">
    <citation type="submission" date="2022-01" db="EMBL/GenBank/DDBJ databases">
        <title>Colwellia maritima, isolated from seawater.</title>
        <authorList>
            <person name="Kristyanto S."/>
            <person name="Jung J."/>
            <person name="Jeon C.O."/>
        </authorList>
    </citation>
    <scope>NUCLEOTIDE SEQUENCE</scope>
    <source>
        <strain evidence="2">MSW7</strain>
    </source>
</reference>
<dbReference type="RefSeq" id="WP_242284854.1">
    <property type="nucleotide sequence ID" value="NZ_JAKKSL010000001.1"/>
</dbReference>
<comment type="caution">
    <text evidence="2">The sequence shown here is derived from an EMBL/GenBank/DDBJ whole genome shotgun (WGS) entry which is preliminary data.</text>
</comment>
<dbReference type="Gene3D" id="3.60.40.10">
    <property type="entry name" value="PPM-type phosphatase domain"/>
    <property type="match status" value="1"/>
</dbReference>
<evidence type="ECO:0008006" key="4">
    <source>
        <dbReference type="Google" id="ProtNLM"/>
    </source>
</evidence>
<evidence type="ECO:0000313" key="3">
    <source>
        <dbReference type="Proteomes" id="UP001139646"/>
    </source>
</evidence>
<dbReference type="Proteomes" id="UP001139646">
    <property type="component" value="Unassembled WGS sequence"/>
</dbReference>
<organism evidence="2 3">
    <name type="scientific">Colwellia maritima</name>
    <dbReference type="NCBI Taxonomy" id="2912588"/>
    <lineage>
        <taxon>Bacteria</taxon>
        <taxon>Pseudomonadati</taxon>
        <taxon>Pseudomonadota</taxon>
        <taxon>Gammaproteobacteria</taxon>
        <taxon>Alteromonadales</taxon>
        <taxon>Colwelliaceae</taxon>
        <taxon>Colwellia</taxon>
    </lineage>
</organism>
<keyword evidence="3" id="KW-1185">Reference proteome</keyword>
<gene>
    <name evidence="2" type="ORF">L3081_08425</name>
</gene>
<proteinExistence type="predicted"/>
<dbReference type="InterPro" id="IPR036457">
    <property type="entry name" value="PPM-type-like_dom_sf"/>
</dbReference>
<dbReference type="EMBL" id="JAKKSL010000001">
    <property type="protein sequence ID" value="MCI2283417.1"/>
    <property type="molecule type" value="Genomic_DNA"/>
</dbReference>
<feature type="transmembrane region" description="Helical" evidence="1">
    <location>
        <begin position="191"/>
        <end position="210"/>
    </location>
</feature>
<dbReference type="SUPFAM" id="SSF81606">
    <property type="entry name" value="PP2C-like"/>
    <property type="match status" value="1"/>
</dbReference>
<name>A0ABS9WZI7_9GAMM</name>
<protein>
    <recommendedName>
        <fullName evidence="4">PPM-type phosphatase domain-containing protein</fullName>
    </recommendedName>
</protein>
<evidence type="ECO:0000256" key="1">
    <source>
        <dbReference type="SAM" id="Phobius"/>
    </source>
</evidence>
<accession>A0ABS9WZI7</accession>